<protein>
    <submittedName>
        <fullName evidence="3">Mrr restriction system protein, putative</fullName>
    </submittedName>
</protein>
<dbReference type="InterPro" id="IPR011856">
    <property type="entry name" value="tRNA_endonuc-like_dom_sf"/>
</dbReference>
<evidence type="ECO:0000313" key="3">
    <source>
        <dbReference type="EMBL" id="EAU56051.1"/>
    </source>
</evidence>
<dbReference type="Proteomes" id="UP000005297">
    <property type="component" value="Unassembled WGS sequence"/>
</dbReference>
<evidence type="ECO:0000259" key="2">
    <source>
        <dbReference type="Pfam" id="PF04471"/>
    </source>
</evidence>
<dbReference type="GO" id="GO:0009307">
    <property type="term" value="P:DNA restriction-modification system"/>
    <property type="evidence" value="ECO:0007669"/>
    <property type="project" value="InterPro"/>
</dbReference>
<comment type="caution">
    <text evidence="3">The sequence shown here is derived from an EMBL/GenBank/DDBJ whole genome shotgun (WGS) entry which is preliminary data.</text>
</comment>
<dbReference type="OrthoDB" id="5782056at2"/>
<feature type="domain" description="Restriction endonuclease type IV Mrr" evidence="2">
    <location>
        <begin position="163"/>
        <end position="273"/>
    </location>
</feature>
<dbReference type="PANTHER" id="PTHR30015">
    <property type="entry name" value="MRR RESTRICTION SYSTEM PROTEIN"/>
    <property type="match status" value="1"/>
</dbReference>
<feature type="transmembrane region" description="Helical" evidence="1">
    <location>
        <begin position="59"/>
        <end position="79"/>
    </location>
</feature>
<dbReference type="PANTHER" id="PTHR30015:SF7">
    <property type="entry name" value="TYPE IV METHYL-DIRECTED RESTRICTION ENZYME ECOKMRR"/>
    <property type="match status" value="1"/>
</dbReference>
<keyword evidence="4" id="KW-1185">Reference proteome</keyword>
<dbReference type="Pfam" id="PF04471">
    <property type="entry name" value="Mrr_cat"/>
    <property type="match status" value="1"/>
</dbReference>
<keyword evidence="1" id="KW-0472">Membrane</keyword>
<dbReference type="GO" id="GO:0015666">
    <property type="term" value="F:restriction endodeoxyribonuclease activity"/>
    <property type="evidence" value="ECO:0007669"/>
    <property type="project" value="TreeGrafter"/>
</dbReference>
<evidence type="ECO:0000313" key="4">
    <source>
        <dbReference type="Proteomes" id="UP000005297"/>
    </source>
</evidence>
<dbReference type="Gene3D" id="3.30.65.10">
    <property type="entry name" value="Bacterial Topoisomerase I, domain 1"/>
    <property type="match status" value="1"/>
</dbReference>
<accession>Q0F390</accession>
<dbReference type="eggNOG" id="COG1715">
    <property type="taxonomic scope" value="Bacteria"/>
</dbReference>
<sequence>MAARRRKKKANFIDDMAELPWQVNAVVMVVAFFGIKYIPPLIDAQSIVMRGLLTAAPNFAPLVAFIFLVPTVMSATSAYKARKSYPPVYPVSMKVKKPSGRSGPPDPWAQQQPVGKELVFPADERQLSPGTSDGLQELESLREAEGYHEPQKPQSISLDLIWKIEWKRFEELCRAYLEVKGGRAETTKIGPDGGVDINLFKDKSDKPFAIVQCKAWNAYKVGVKPVRELFGVMAAEGVSTGIFMNTGSYTREAVAFAKGKKLLLISGEDLVKSILEMPDEIQSKLLQVATEGDYTTPTCPRCDTKLTLKKVSSGKNAGNEFWGCRSYPRCRVTLKYKPEMA</sequence>
<dbReference type="EMBL" id="AATS01000001">
    <property type="protein sequence ID" value="EAU56051.1"/>
    <property type="molecule type" value="Genomic_DNA"/>
</dbReference>
<dbReference type="InterPro" id="IPR052906">
    <property type="entry name" value="Type_IV_Methyl-Rstrct_Enzyme"/>
</dbReference>
<dbReference type="InParanoid" id="Q0F390"/>
<dbReference type="HOGENOM" id="CLU_050636_1_0_0"/>
<evidence type="ECO:0000256" key="1">
    <source>
        <dbReference type="SAM" id="Phobius"/>
    </source>
</evidence>
<dbReference type="STRING" id="314344.AL013_12035"/>
<dbReference type="GO" id="GO:0003677">
    <property type="term" value="F:DNA binding"/>
    <property type="evidence" value="ECO:0007669"/>
    <property type="project" value="InterPro"/>
</dbReference>
<organism evidence="3 4">
    <name type="scientific">Mariprofundus ferrooxydans PV-1</name>
    <dbReference type="NCBI Taxonomy" id="314345"/>
    <lineage>
        <taxon>Bacteria</taxon>
        <taxon>Pseudomonadati</taxon>
        <taxon>Pseudomonadota</taxon>
        <taxon>Candidatius Mariprofundia</taxon>
        <taxon>Mariprofundales</taxon>
        <taxon>Mariprofundaceae</taxon>
        <taxon>Mariprofundus</taxon>
    </lineage>
</organism>
<dbReference type="SUPFAM" id="SSF52980">
    <property type="entry name" value="Restriction endonuclease-like"/>
    <property type="match status" value="1"/>
</dbReference>
<dbReference type="Gene3D" id="3.40.1350.10">
    <property type="match status" value="1"/>
</dbReference>
<feature type="transmembrane region" description="Helical" evidence="1">
    <location>
        <begin position="21"/>
        <end position="39"/>
    </location>
</feature>
<dbReference type="RefSeq" id="WP_009851196.1">
    <property type="nucleotide sequence ID" value="NZ_DS022295.1"/>
</dbReference>
<dbReference type="InterPro" id="IPR007560">
    <property type="entry name" value="Restrct_endonuc_IV_Mrr"/>
</dbReference>
<reference evidence="3 4" key="1">
    <citation type="submission" date="2006-09" db="EMBL/GenBank/DDBJ databases">
        <authorList>
            <person name="Emerson D."/>
            <person name="Ferriera S."/>
            <person name="Johnson J."/>
            <person name="Kravitz S."/>
            <person name="Halpern A."/>
            <person name="Remington K."/>
            <person name="Beeson K."/>
            <person name="Tran B."/>
            <person name="Rogers Y.-H."/>
            <person name="Friedman R."/>
            <person name="Venter J.C."/>
        </authorList>
    </citation>
    <scope>NUCLEOTIDE SEQUENCE [LARGE SCALE GENOMIC DNA]</scope>
    <source>
        <strain evidence="3 4">PV-1</strain>
    </source>
</reference>
<name>Q0F390_9PROT</name>
<keyword evidence="1" id="KW-1133">Transmembrane helix</keyword>
<dbReference type="InterPro" id="IPR011335">
    <property type="entry name" value="Restrct_endonuc-II-like"/>
</dbReference>
<keyword evidence="1" id="KW-0812">Transmembrane</keyword>
<gene>
    <name evidence="3" type="ORF">SPV1_04503</name>
</gene>
<dbReference type="AlphaFoldDB" id="Q0F390"/>
<dbReference type="eggNOG" id="COG0551">
    <property type="taxonomic scope" value="Bacteria"/>
</dbReference>
<proteinExistence type="predicted"/>